<proteinExistence type="predicted"/>
<accession>A0ABV4WTS2</accession>
<organism evidence="1 2">
    <name type="scientific">Floridaenema evergladense BLCC-F167</name>
    <dbReference type="NCBI Taxonomy" id="3153639"/>
    <lineage>
        <taxon>Bacteria</taxon>
        <taxon>Bacillati</taxon>
        <taxon>Cyanobacteriota</taxon>
        <taxon>Cyanophyceae</taxon>
        <taxon>Oscillatoriophycideae</taxon>
        <taxon>Aerosakkonematales</taxon>
        <taxon>Aerosakkonemataceae</taxon>
        <taxon>Floridanema</taxon>
        <taxon>Floridanema evergladense</taxon>
    </lineage>
</organism>
<evidence type="ECO:0000313" key="1">
    <source>
        <dbReference type="EMBL" id="MFB2838504.1"/>
    </source>
</evidence>
<dbReference type="EMBL" id="JBHFNT010000251">
    <property type="protein sequence ID" value="MFB2838504.1"/>
    <property type="molecule type" value="Genomic_DNA"/>
</dbReference>
<protein>
    <submittedName>
        <fullName evidence="1">Uncharacterized protein</fullName>
    </submittedName>
</protein>
<dbReference type="Proteomes" id="UP001576780">
    <property type="component" value="Unassembled WGS sequence"/>
</dbReference>
<evidence type="ECO:0000313" key="2">
    <source>
        <dbReference type="Proteomes" id="UP001576780"/>
    </source>
</evidence>
<sequence>MNTDVDLVSKMGMAMNDFDSTRHFFGNLYFTLERSPPGSSIESNINQGDIYWIDLGQPIGSDPAQILAGLALVTEPEAIGNIVVRVHYGIEVYGKIFDNLSSFGLSPEDWVKDFSSFSNNFEVEIIEEF</sequence>
<comment type="caution">
    <text evidence="1">The sequence shown here is derived from an EMBL/GenBank/DDBJ whole genome shotgun (WGS) entry which is preliminary data.</text>
</comment>
<name>A0ABV4WTS2_9CYAN</name>
<dbReference type="RefSeq" id="WP_413280814.1">
    <property type="nucleotide sequence ID" value="NZ_JBHFNT010000251.1"/>
</dbReference>
<gene>
    <name evidence="1" type="ORF">ACE1CA_28775</name>
</gene>
<keyword evidence="2" id="KW-1185">Reference proteome</keyword>
<reference evidence="1 2" key="1">
    <citation type="submission" date="2024-09" db="EMBL/GenBank/DDBJ databases">
        <title>Floridaenema gen nov. (Aerosakkonemataceae, Aerosakkonematales ord. nov., Cyanobacteria) from benthic tropical and subtropical fresh waters, with the description of four new species.</title>
        <authorList>
            <person name="Moretto J.A."/>
            <person name="Berthold D.E."/>
            <person name="Lefler F.W."/>
            <person name="Huang I.-S."/>
            <person name="Laughinghouse H. IV."/>
        </authorList>
    </citation>
    <scope>NUCLEOTIDE SEQUENCE [LARGE SCALE GENOMIC DNA]</scope>
    <source>
        <strain evidence="1 2">BLCC-F167</strain>
    </source>
</reference>